<dbReference type="GO" id="GO:0015833">
    <property type="term" value="P:peptide transport"/>
    <property type="evidence" value="ECO:0007669"/>
    <property type="project" value="TreeGrafter"/>
</dbReference>
<name>A0A261G6G5_9BIFI</name>
<dbReference type="PROSITE" id="PS51257">
    <property type="entry name" value="PROKAR_LIPOPROTEIN"/>
    <property type="match status" value="1"/>
</dbReference>
<reference evidence="4 5" key="1">
    <citation type="journal article" date="2017" name="BMC Genomics">
        <title>Comparative genomic and phylogenomic analyses of the Bifidobacteriaceae family.</title>
        <authorList>
            <person name="Lugli G.A."/>
            <person name="Milani C."/>
            <person name="Turroni F."/>
            <person name="Duranti S."/>
            <person name="Mancabelli L."/>
            <person name="Mangifesta M."/>
            <person name="Ferrario C."/>
            <person name="Modesto M."/>
            <person name="Mattarelli P."/>
            <person name="Jiri K."/>
            <person name="van Sinderen D."/>
            <person name="Ventura M."/>
        </authorList>
    </citation>
    <scope>NUCLEOTIDE SEQUENCE [LARGE SCALE GENOMIC DNA]</scope>
    <source>
        <strain evidence="4 5">DSM 100202</strain>
    </source>
</reference>
<organism evidence="4 5">
    <name type="scientific">Bifidobacterium hapali</name>
    <dbReference type="NCBI Taxonomy" id="1630172"/>
    <lineage>
        <taxon>Bacteria</taxon>
        <taxon>Bacillati</taxon>
        <taxon>Actinomycetota</taxon>
        <taxon>Actinomycetes</taxon>
        <taxon>Bifidobacteriales</taxon>
        <taxon>Bifidobacteriaceae</taxon>
        <taxon>Bifidobacterium</taxon>
    </lineage>
</organism>
<evidence type="ECO:0000313" key="5">
    <source>
        <dbReference type="Proteomes" id="UP000216074"/>
    </source>
</evidence>
<sequence>MNSITRRTITKVAAAIVAVATLGSMAACGSSSTNGSTSGSSGSDIITYGNGEPANPLIPGNTNEQNGAMVINTVLFTGLVTTKPDGSLINEDAEEIKANDDSSQFDITLKSGLKFSDGTPITSESFTKAWSYTANAANGQLNSSFMSVIDGYDDLQKDGLKGDEQLPGLTVKDDTHFTVKLNAPCSIFPTMLVYMGFSPLPESFYKDPKAFGEKPVSSGPYKLKSWKHNDSIEVVPNEYYTGYYKAKNDGITFKIYTDPKAQYADVQGGNLDITSQIPATALKNLLNDKTIQAYSKPGPNRIMLGIPTDLPHFSGDEGTLRRKAISLAINREQICSKIMSGLASPAQDFSSPTINGFSDSLKGADVLKYNADEAKKLWAEADKISKFDGTFTISYNADASSLKETYEAVANQLKNTLGIDAKTNAIPTKQEYLTALSDDTLHTAYNDNWGPDYPSLENYLKPIYSTIARNSGSNYDKYLNPEFDSLLDKAAAASTTDEANKLYQQAEEILLADLPSVPIYNINALGATVKNLKGLEFNWQGNPTLAFITKS</sequence>
<dbReference type="Pfam" id="PF00496">
    <property type="entry name" value="SBP_bac_5"/>
    <property type="match status" value="1"/>
</dbReference>
<dbReference type="OrthoDB" id="9046151at2"/>
<keyword evidence="2" id="KW-0732">Signal</keyword>
<feature type="signal peptide" evidence="2">
    <location>
        <begin position="1"/>
        <end position="26"/>
    </location>
</feature>
<evidence type="ECO:0000256" key="1">
    <source>
        <dbReference type="SAM" id="MobiDB-lite"/>
    </source>
</evidence>
<dbReference type="GO" id="GO:0043190">
    <property type="term" value="C:ATP-binding cassette (ABC) transporter complex"/>
    <property type="evidence" value="ECO:0007669"/>
    <property type="project" value="InterPro"/>
</dbReference>
<feature type="compositionally biased region" description="Low complexity" evidence="1">
    <location>
        <begin position="29"/>
        <end position="43"/>
    </location>
</feature>
<dbReference type="Gene3D" id="3.10.105.10">
    <property type="entry name" value="Dipeptide-binding Protein, Domain 3"/>
    <property type="match status" value="1"/>
</dbReference>
<dbReference type="SUPFAM" id="SSF53850">
    <property type="entry name" value="Periplasmic binding protein-like II"/>
    <property type="match status" value="1"/>
</dbReference>
<evidence type="ECO:0000256" key="2">
    <source>
        <dbReference type="SAM" id="SignalP"/>
    </source>
</evidence>
<feature type="domain" description="Solute-binding protein family 5" evidence="3">
    <location>
        <begin position="93"/>
        <end position="466"/>
    </location>
</feature>
<feature type="region of interest" description="Disordered" evidence="1">
    <location>
        <begin position="27"/>
        <end position="48"/>
    </location>
</feature>
<dbReference type="Gene3D" id="3.40.190.10">
    <property type="entry name" value="Periplasmic binding protein-like II"/>
    <property type="match status" value="1"/>
</dbReference>
<dbReference type="InterPro" id="IPR030678">
    <property type="entry name" value="Peptide/Ni-bd"/>
</dbReference>
<keyword evidence="5" id="KW-1185">Reference proteome</keyword>
<gene>
    <name evidence="4" type="ORF">BHAP_0083</name>
</gene>
<dbReference type="Proteomes" id="UP000216074">
    <property type="component" value="Unassembled WGS sequence"/>
</dbReference>
<evidence type="ECO:0000313" key="4">
    <source>
        <dbReference type="EMBL" id="OZG66606.1"/>
    </source>
</evidence>
<comment type="caution">
    <text evidence="4">The sequence shown here is derived from an EMBL/GenBank/DDBJ whole genome shotgun (WGS) entry which is preliminary data.</text>
</comment>
<protein>
    <submittedName>
        <fullName evidence="4">ABC transporter substrate-binding protein</fullName>
    </submittedName>
</protein>
<dbReference type="InterPro" id="IPR000914">
    <property type="entry name" value="SBP_5_dom"/>
</dbReference>
<accession>A0A261G6G5</accession>
<dbReference type="GO" id="GO:1904680">
    <property type="term" value="F:peptide transmembrane transporter activity"/>
    <property type="evidence" value="ECO:0007669"/>
    <property type="project" value="TreeGrafter"/>
</dbReference>
<evidence type="ECO:0000259" key="3">
    <source>
        <dbReference type="Pfam" id="PF00496"/>
    </source>
</evidence>
<dbReference type="EMBL" id="MWWY01000003">
    <property type="protein sequence ID" value="OZG66606.1"/>
    <property type="molecule type" value="Genomic_DNA"/>
</dbReference>
<feature type="chain" id="PRO_5039695897" evidence="2">
    <location>
        <begin position="27"/>
        <end position="551"/>
    </location>
</feature>
<dbReference type="CDD" id="cd00995">
    <property type="entry name" value="PBP2_NikA_DppA_OppA_like"/>
    <property type="match status" value="1"/>
</dbReference>
<dbReference type="PANTHER" id="PTHR30290:SF83">
    <property type="entry name" value="ABC TRANSPORTER SUBSTRATE-BINDING PROTEIN"/>
    <property type="match status" value="1"/>
</dbReference>
<dbReference type="PANTHER" id="PTHR30290">
    <property type="entry name" value="PERIPLASMIC BINDING COMPONENT OF ABC TRANSPORTER"/>
    <property type="match status" value="1"/>
</dbReference>
<dbReference type="InterPro" id="IPR039424">
    <property type="entry name" value="SBP_5"/>
</dbReference>
<dbReference type="RefSeq" id="WP_094728566.1">
    <property type="nucleotide sequence ID" value="NZ_MWWY01000003.1"/>
</dbReference>
<dbReference type="Gene3D" id="3.90.76.10">
    <property type="entry name" value="Dipeptide-binding Protein, Domain 1"/>
    <property type="match status" value="1"/>
</dbReference>
<dbReference type="AlphaFoldDB" id="A0A261G6G5"/>
<dbReference type="GO" id="GO:0042597">
    <property type="term" value="C:periplasmic space"/>
    <property type="evidence" value="ECO:0007669"/>
    <property type="project" value="UniProtKB-ARBA"/>
</dbReference>
<proteinExistence type="predicted"/>
<dbReference type="PIRSF" id="PIRSF002741">
    <property type="entry name" value="MppA"/>
    <property type="match status" value="1"/>
</dbReference>